<dbReference type="NCBIfam" id="TIGR04407">
    <property type="entry name" value="LptF_YjgP"/>
    <property type="match status" value="1"/>
</dbReference>
<keyword evidence="8" id="KW-1185">Reference proteome</keyword>
<dbReference type="Pfam" id="PF03739">
    <property type="entry name" value="LptF_LptG"/>
    <property type="match status" value="1"/>
</dbReference>
<evidence type="ECO:0000256" key="1">
    <source>
        <dbReference type="ARBA" id="ARBA00004651"/>
    </source>
</evidence>
<sequence>MSLAQHGSVSWRFGIARIDRYILERALVPLTASIGIALVALLLERMVRLMELMVNQGSPVLLVLKLLANLVPHYLGLALPLALFLGITLSATRLSVDSELDALQSAGVGLTRLLRPVVWLTLVLTAVMVLLVGWLQPLTRYQFRALMWAATNSAWDLAVEKGSFFNGIGNYTVLIEDIGDNGRTLKGVFVQQRKSDGGTVMMTAETGEAGRLPESGQIVLKLRNGRRVETERASDKVTVLSFERFDLPMEVAATDPFRDRSGERELTFTEMVCQLRLQPVADAPPSSPPWPCSAEATPLQFKGNRLQSEMHARLVRVLSLVFLPLMSIPLGLASRRSQKGAGLVVGVILLTFFNYLLQFGEKAADYGKLSPWIGLWGPWFAMMALSVFLFWLVKERPRDNPVETMFEALERLRGNVIGSIRRTFSRA</sequence>
<dbReference type="PANTHER" id="PTHR33529:SF6">
    <property type="entry name" value="YJGP_YJGQ FAMILY PERMEASE"/>
    <property type="match status" value="1"/>
</dbReference>
<keyword evidence="3 6" id="KW-0812">Transmembrane</keyword>
<dbReference type="OrthoDB" id="7057792at2"/>
<dbReference type="InterPro" id="IPR005495">
    <property type="entry name" value="LptG/LptF_permease"/>
</dbReference>
<evidence type="ECO:0000313" key="7">
    <source>
        <dbReference type="EMBL" id="TXL74163.1"/>
    </source>
</evidence>
<dbReference type="RefSeq" id="WP_147848410.1">
    <property type="nucleotide sequence ID" value="NZ_VDUZ01000020.1"/>
</dbReference>
<keyword evidence="2" id="KW-1003">Cell membrane</keyword>
<dbReference type="AlphaFoldDB" id="A0A5C8PL58"/>
<feature type="transmembrane region" description="Helical" evidence="6">
    <location>
        <begin position="74"/>
        <end position="96"/>
    </location>
</feature>
<comment type="subcellular location">
    <subcellularLocation>
        <location evidence="1">Cell membrane</location>
        <topology evidence="1">Multi-pass membrane protein</topology>
    </subcellularLocation>
</comment>
<reference evidence="7 8" key="1">
    <citation type="submission" date="2019-06" db="EMBL/GenBank/DDBJ databases">
        <title>New taxonomy in bacterial strain CC-CFT640, isolated from vineyard.</title>
        <authorList>
            <person name="Lin S.-Y."/>
            <person name="Tsai C.-F."/>
            <person name="Young C.-C."/>
        </authorList>
    </citation>
    <scope>NUCLEOTIDE SEQUENCE [LARGE SCALE GENOMIC DNA]</scope>
    <source>
        <strain evidence="7 8">CC-CFT640</strain>
    </source>
</reference>
<dbReference type="EMBL" id="VDUZ01000020">
    <property type="protein sequence ID" value="TXL74163.1"/>
    <property type="molecule type" value="Genomic_DNA"/>
</dbReference>
<dbReference type="Proteomes" id="UP000321638">
    <property type="component" value="Unassembled WGS sequence"/>
</dbReference>
<dbReference type="GO" id="GO:0015920">
    <property type="term" value="P:lipopolysaccharide transport"/>
    <property type="evidence" value="ECO:0007669"/>
    <property type="project" value="TreeGrafter"/>
</dbReference>
<organism evidence="7 8">
    <name type="scientific">Vineibacter terrae</name>
    <dbReference type="NCBI Taxonomy" id="2586908"/>
    <lineage>
        <taxon>Bacteria</taxon>
        <taxon>Pseudomonadati</taxon>
        <taxon>Pseudomonadota</taxon>
        <taxon>Alphaproteobacteria</taxon>
        <taxon>Hyphomicrobiales</taxon>
        <taxon>Vineibacter</taxon>
    </lineage>
</organism>
<name>A0A5C8PL58_9HYPH</name>
<comment type="caution">
    <text evidence="7">The sequence shown here is derived from an EMBL/GenBank/DDBJ whole genome shotgun (WGS) entry which is preliminary data.</text>
</comment>
<feature type="transmembrane region" description="Helical" evidence="6">
    <location>
        <begin position="26"/>
        <end position="43"/>
    </location>
</feature>
<dbReference type="InterPro" id="IPR030922">
    <property type="entry name" value="LptF"/>
</dbReference>
<dbReference type="GO" id="GO:0043190">
    <property type="term" value="C:ATP-binding cassette (ABC) transporter complex"/>
    <property type="evidence" value="ECO:0007669"/>
    <property type="project" value="InterPro"/>
</dbReference>
<evidence type="ECO:0000313" key="8">
    <source>
        <dbReference type="Proteomes" id="UP000321638"/>
    </source>
</evidence>
<keyword evidence="4 6" id="KW-1133">Transmembrane helix</keyword>
<evidence type="ECO:0000256" key="2">
    <source>
        <dbReference type="ARBA" id="ARBA00022475"/>
    </source>
</evidence>
<keyword evidence="5 6" id="KW-0472">Membrane</keyword>
<evidence type="ECO:0000256" key="5">
    <source>
        <dbReference type="ARBA" id="ARBA00023136"/>
    </source>
</evidence>
<feature type="transmembrane region" description="Helical" evidence="6">
    <location>
        <begin position="314"/>
        <end position="334"/>
    </location>
</feature>
<evidence type="ECO:0000256" key="3">
    <source>
        <dbReference type="ARBA" id="ARBA00022692"/>
    </source>
</evidence>
<feature type="transmembrane region" description="Helical" evidence="6">
    <location>
        <begin position="369"/>
        <end position="393"/>
    </location>
</feature>
<proteinExistence type="predicted"/>
<protein>
    <submittedName>
        <fullName evidence="7">LPS export ABC transporter permease LptF</fullName>
    </submittedName>
</protein>
<accession>A0A5C8PL58</accession>
<gene>
    <name evidence="7" type="primary">lptF</name>
    <name evidence="7" type="ORF">FHP25_18355</name>
</gene>
<dbReference type="PANTHER" id="PTHR33529">
    <property type="entry name" value="SLR0882 PROTEIN-RELATED"/>
    <property type="match status" value="1"/>
</dbReference>
<feature type="transmembrane region" description="Helical" evidence="6">
    <location>
        <begin position="340"/>
        <end position="357"/>
    </location>
</feature>
<feature type="transmembrane region" description="Helical" evidence="6">
    <location>
        <begin position="116"/>
        <end position="135"/>
    </location>
</feature>
<dbReference type="GO" id="GO:0055085">
    <property type="term" value="P:transmembrane transport"/>
    <property type="evidence" value="ECO:0007669"/>
    <property type="project" value="InterPro"/>
</dbReference>
<evidence type="ECO:0000256" key="6">
    <source>
        <dbReference type="SAM" id="Phobius"/>
    </source>
</evidence>
<evidence type="ECO:0000256" key="4">
    <source>
        <dbReference type="ARBA" id="ARBA00022989"/>
    </source>
</evidence>